<evidence type="ECO:0000256" key="1">
    <source>
        <dbReference type="SAM" id="Coils"/>
    </source>
</evidence>
<dbReference type="EMBL" id="QXED01000007">
    <property type="protein sequence ID" value="RIV19746.1"/>
    <property type="molecule type" value="Genomic_DNA"/>
</dbReference>
<feature type="coiled-coil region" evidence="1">
    <location>
        <begin position="19"/>
        <end position="46"/>
    </location>
</feature>
<proteinExistence type="predicted"/>
<evidence type="ECO:0000313" key="4">
    <source>
        <dbReference type="Proteomes" id="UP000283523"/>
    </source>
</evidence>
<organism evidence="3 4">
    <name type="scientific">Fibrisoma montanum</name>
    <dbReference type="NCBI Taxonomy" id="2305895"/>
    <lineage>
        <taxon>Bacteria</taxon>
        <taxon>Pseudomonadati</taxon>
        <taxon>Bacteroidota</taxon>
        <taxon>Cytophagia</taxon>
        <taxon>Cytophagales</taxon>
        <taxon>Spirosomataceae</taxon>
        <taxon>Fibrisoma</taxon>
    </lineage>
</organism>
<keyword evidence="4" id="KW-1185">Reference proteome</keyword>
<reference evidence="3 4" key="1">
    <citation type="submission" date="2018-08" db="EMBL/GenBank/DDBJ databases">
        <title>Fibrisoma montanum sp. nov., isolated from Danxia mountain soil.</title>
        <authorList>
            <person name="Huang Y."/>
        </authorList>
    </citation>
    <scope>NUCLEOTIDE SEQUENCE [LARGE SCALE GENOMIC DNA]</scope>
    <source>
        <strain evidence="3 4">HYT19</strain>
    </source>
</reference>
<feature type="region of interest" description="Disordered" evidence="2">
    <location>
        <begin position="117"/>
        <end position="186"/>
    </location>
</feature>
<accession>A0A418M254</accession>
<feature type="compositionally biased region" description="Acidic residues" evidence="2">
    <location>
        <begin position="131"/>
        <end position="157"/>
    </location>
</feature>
<gene>
    <name evidence="3" type="ORF">DYU11_22720</name>
</gene>
<comment type="caution">
    <text evidence="3">The sequence shown here is derived from an EMBL/GenBank/DDBJ whole genome shotgun (WGS) entry which is preliminary data.</text>
</comment>
<evidence type="ECO:0000256" key="2">
    <source>
        <dbReference type="SAM" id="MobiDB-lite"/>
    </source>
</evidence>
<sequence length="186" mass="21632">MAELTENIPYKHFYTVQERDDLSRKLAEQQLKKVELEDEKKAVTSDYKAKIDSVQSSINLLSRDVINGYTTKMVLARKTKDFDRKVWVYTHPDTEEEIKTVPLTGADLQMEVELTEEELTEETTEMATDQTAEDDEPGEPTEEAEPVQEQPQESEDDAWNRLSEADPDYQQDVQEMSKRSPKRRKK</sequence>
<dbReference type="Proteomes" id="UP000283523">
    <property type="component" value="Unassembled WGS sequence"/>
</dbReference>
<protein>
    <submittedName>
        <fullName evidence="3">Uncharacterized protein</fullName>
    </submittedName>
</protein>
<dbReference type="AlphaFoldDB" id="A0A418M254"/>
<evidence type="ECO:0000313" key="3">
    <source>
        <dbReference type="EMBL" id="RIV19746.1"/>
    </source>
</evidence>
<dbReference type="RefSeq" id="WP_119670032.1">
    <property type="nucleotide sequence ID" value="NZ_QXED01000007.1"/>
</dbReference>
<name>A0A418M254_9BACT</name>
<keyword evidence="1" id="KW-0175">Coiled coil</keyword>